<evidence type="ECO:0000313" key="3">
    <source>
        <dbReference type="Proteomes" id="UP000190198"/>
    </source>
</evidence>
<sequence>MRLLLLISFLLLAACQSNPFDTSGEQASSAEANSSADFKSSLNEDEIMSQSQVIKILKENGYVGGAGFMEVNGERVYCEFAGKRP</sequence>
<proteinExistence type="predicted"/>
<feature type="signal peptide" evidence="1">
    <location>
        <begin position="1"/>
        <end position="19"/>
    </location>
</feature>
<name>A0A1T2LCR2_9GAMM</name>
<evidence type="ECO:0000313" key="2">
    <source>
        <dbReference type="EMBL" id="OOZ42888.1"/>
    </source>
</evidence>
<dbReference type="EMBL" id="MPRK01000008">
    <property type="protein sequence ID" value="OOZ42888.1"/>
    <property type="molecule type" value="Genomic_DNA"/>
</dbReference>
<reference evidence="2 3" key="1">
    <citation type="submission" date="2016-11" db="EMBL/GenBank/DDBJ databases">
        <title>Mixed transmission modes and dynamic genome evolution in an obligate animal-bacterial symbiosis.</title>
        <authorList>
            <person name="Russell S.L."/>
            <person name="Corbett-Detig R.B."/>
            <person name="Cavanaugh C.M."/>
        </authorList>
    </citation>
    <scope>NUCLEOTIDE SEQUENCE [LARGE SCALE GENOMIC DNA]</scope>
    <source>
        <strain evidence="2">Sp-SM6</strain>
    </source>
</reference>
<keyword evidence="1" id="KW-0732">Signal</keyword>
<evidence type="ECO:0008006" key="4">
    <source>
        <dbReference type="Google" id="ProtNLM"/>
    </source>
</evidence>
<dbReference type="AlphaFoldDB" id="A0A1T2LCR2"/>
<protein>
    <recommendedName>
        <fullName evidence="4">Lipoprotein</fullName>
    </recommendedName>
</protein>
<dbReference type="Proteomes" id="UP000190198">
    <property type="component" value="Unassembled WGS sequence"/>
</dbReference>
<evidence type="ECO:0000256" key="1">
    <source>
        <dbReference type="SAM" id="SignalP"/>
    </source>
</evidence>
<comment type="caution">
    <text evidence="2">The sequence shown here is derived from an EMBL/GenBank/DDBJ whole genome shotgun (WGS) entry which is preliminary data.</text>
</comment>
<dbReference type="OrthoDB" id="6189102at2"/>
<accession>A0A1T2LCR2</accession>
<organism evidence="2 3">
    <name type="scientific">Solemya elarraichensis gill symbiont</name>
    <dbReference type="NCBI Taxonomy" id="1918949"/>
    <lineage>
        <taxon>Bacteria</taxon>
        <taxon>Pseudomonadati</taxon>
        <taxon>Pseudomonadota</taxon>
        <taxon>Gammaproteobacteria</taxon>
        <taxon>sulfur-oxidizing symbionts</taxon>
    </lineage>
</organism>
<gene>
    <name evidence="2" type="ORF">BOW52_01045</name>
</gene>
<feature type="chain" id="PRO_5012413780" description="Lipoprotein" evidence="1">
    <location>
        <begin position="20"/>
        <end position="85"/>
    </location>
</feature>
<keyword evidence="3" id="KW-1185">Reference proteome</keyword>
<dbReference type="PROSITE" id="PS51257">
    <property type="entry name" value="PROKAR_LIPOPROTEIN"/>
    <property type="match status" value="1"/>
</dbReference>
<dbReference type="RefSeq" id="WP_078476023.1">
    <property type="nucleotide sequence ID" value="NZ_MPRK01000008.1"/>
</dbReference>